<dbReference type="EMBL" id="JBEYBF010000038">
    <property type="protein sequence ID" value="MEU1956433.1"/>
    <property type="molecule type" value="Genomic_DNA"/>
</dbReference>
<feature type="compositionally biased region" description="Basic and acidic residues" evidence="1">
    <location>
        <begin position="27"/>
        <end position="39"/>
    </location>
</feature>
<proteinExistence type="predicted"/>
<feature type="region of interest" description="Disordered" evidence="1">
    <location>
        <begin position="347"/>
        <end position="376"/>
    </location>
</feature>
<evidence type="ECO:0008006" key="4">
    <source>
        <dbReference type="Google" id="ProtNLM"/>
    </source>
</evidence>
<feature type="compositionally biased region" description="Polar residues" evidence="1">
    <location>
        <begin position="1"/>
        <end position="11"/>
    </location>
</feature>
<reference evidence="2 3" key="1">
    <citation type="submission" date="2024-06" db="EMBL/GenBank/DDBJ databases">
        <title>The Natural Products Discovery Center: Release of the First 8490 Sequenced Strains for Exploring Actinobacteria Biosynthetic Diversity.</title>
        <authorList>
            <person name="Kalkreuter E."/>
            <person name="Kautsar S.A."/>
            <person name="Yang D."/>
            <person name="Bader C.D."/>
            <person name="Teijaro C.N."/>
            <person name="Fluegel L."/>
            <person name="Davis C.M."/>
            <person name="Simpson J.R."/>
            <person name="Lauterbach L."/>
            <person name="Steele A.D."/>
            <person name="Gui C."/>
            <person name="Meng S."/>
            <person name="Li G."/>
            <person name="Viehrig K."/>
            <person name="Ye F."/>
            <person name="Su P."/>
            <person name="Kiefer A.F."/>
            <person name="Nichols A."/>
            <person name="Cepeda A.J."/>
            <person name="Yan W."/>
            <person name="Fan B."/>
            <person name="Jiang Y."/>
            <person name="Adhikari A."/>
            <person name="Zheng C.-J."/>
            <person name="Schuster L."/>
            <person name="Cowan T.M."/>
            <person name="Smanski M.J."/>
            <person name="Chevrette M.G."/>
            <person name="De Carvalho L.P.S."/>
            <person name="Shen B."/>
        </authorList>
    </citation>
    <scope>NUCLEOTIDE SEQUENCE [LARGE SCALE GENOMIC DNA]</scope>
    <source>
        <strain evidence="2 3">NPDC019708</strain>
    </source>
</reference>
<evidence type="ECO:0000313" key="3">
    <source>
        <dbReference type="Proteomes" id="UP001550628"/>
    </source>
</evidence>
<protein>
    <recommendedName>
        <fullName evidence="4">Protein involved in plasmid replication-relaxation</fullName>
    </recommendedName>
</protein>
<evidence type="ECO:0000313" key="2">
    <source>
        <dbReference type="EMBL" id="MEU1956433.1"/>
    </source>
</evidence>
<evidence type="ECO:0000256" key="1">
    <source>
        <dbReference type="SAM" id="MobiDB-lite"/>
    </source>
</evidence>
<organism evidence="2 3">
    <name type="scientific">Nocardia rhamnosiphila</name>
    <dbReference type="NCBI Taxonomy" id="426716"/>
    <lineage>
        <taxon>Bacteria</taxon>
        <taxon>Bacillati</taxon>
        <taxon>Actinomycetota</taxon>
        <taxon>Actinomycetes</taxon>
        <taxon>Mycobacteriales</taxon>
        <taxon>Nocardiaceae</taxon>
        <taxon>Nocardia</taxon>
    </lineage>
</organism>
<name>A0ABV2WZX4_9NOCA</name>
<gene>
    <name evidence="2" type="ORF">ABZ510_31870</name>
</gene>
<dbReference type="Proteomes" id="UP001550628">
    <property type="component" value="Unassembled WGS sequence"/>
</dbReference>
<accession>A0ABV2WZX4</accession>
<sequence length="376" mass="42220">MTTTRESQQPSAEGFRNGDTGSGSGRNETRRSRSRDHNTKARAKLIRGMRADGATYQDIRSALSLTAKDVEAVLGEVTALHHQGHSHGDIGSQVGLPRTTVRRLLNDKRERRVTARANTAAALVVDMYGIQLDVLAELLGMDLSHTRTLARQLREDGLMLPQLIAVQPGEKWLVPTKETAAGYLGWMPRNQWRPPVKDAEHYRALTMARALLVGTDMTAWVSERHLRHEAELAAREAGPRSRSREPVHIHDGRFLGVIDGTYGWWALEVELTAKSKANMDKALQGAIRTARNAEPDPMIGLLYLCRGRDVHRNVDAALGRLPRELRDVLLVATGDLDEEWHKYRSNRRRIKAANRAPNPNHQHGRRRARTTSEEEQ</sequence>
<keyword evidence="3" id="KW-1185">Reference proteome</keyword>
<feature type="region of interest" description="Disordered" evidence="1">
    <location>
        <begin position="1"/>
        <end position="41"/>
    </location>
</feature>
<comment type="caution">
    <text evidence="2">The sequence shown here is derived from an EMBL/GenBank/DDBJ whole genome shotgun (WGS) entry which is preliminary data.</text>
</comment>
<dbReference type="RefSeq" id="WP_356956269.1">
    <property type="nucleotide sequence ID" value="NZ_JBEYBD010000005.1"/>
</dbReference>